<organism evidence="2 3">
    <name type="scientific">Brassica carinata</name>
    <name type="common">Ethiopian mustard</name>
    <name type="synonym">Abyssinian cabbage</name>
    <dbReference type="NCBI Taxonomy" id="52824"/>
    <lineage>
        <taxon>Eukaryota</taxon>
        <taxon>Viridiplantae</taxon>
        <taxon>Streptophyta</taxon>
        <taxon>Embryophyta</taxon>
        <taxon>Tracheophyta</taxon>
        <taxon>Spermatophyta</taxon>
        <taxon>Magnoliopsida</taxon>
        <taxon>eudicotyledons</taxon>
        <taxon>Gunneridae</taxon>
        <taxon>Pentapetalae</taxon>
        <taxon>rosids</taxon>
        <taxon>malvids</taxon>
        <taxon>Brassicales</taxon>
        <taxon>Brassicaceae</taxon>
        <taxon>Brassiceae</taxon>
        <taxon>Brassica</taxon>
    </lineage>
</organism>
<dbReference type="EMBL" id="JAAMPC010000009">
    <property type="protein sequence ID" value="KAG2296961.1"/>
    <property type="molecule type" value="Genomic_DNA"/>
</dbReference>
<evidence type="ECO:0000256" key="1">
    <source>
        <dbReference type="SAM" id="MobiDB-lite"/>
    </source>
</evidence>
<name>A0A8X7V273_BRACI</name>
<protein>
    <submittedName>
        <fullName evidence="2">Uncharacterized protein</fullName>
    </submittedName>
</protein>
<accession>A0A8X7V273</accession>
<feature type="region of interest" description="Disordered" evidence="1">
    <location>
        <begin position="98"/>
        <end position="135"/>
    </location>
</feature>
<evidence type="ECO:0000313" key="2">
    <source>
        <dbReference type="EMBL" id="KAG2296961.1"/>
    </source>
</evidence>
<feature type="compositionally biased region" description="Polar residues" evidence="1">
    <location>
        <begin position="101"/>
        <end position="113"/>
    </location>
</feature>
<evidence type="ECO:0000313" key="3">
    <source>
        <dbReference type="Proteomes" id="UP000886595"/>
    </source>
</evidence>
<reference evidence="2 3" key="1">
    <citation type="submission" date="2020-02" db="EMBL/GenBank/DDBJ databases">
        <authorList>
            <person name="Ma Q."/>
            <person name="Huang Y."/>
            <person name="Song X."/>
            <person name="Pei D."/>
        </authorList>
    </citation>
    <scope>NUCLEOTIDE SEQUENCE [LARGE SCALE GENOMIC DNA]</scope>
    <source>
        <strain evidence="2">Sxm20200214</strain>
        <tissue evidence="2">Leaf</tissue>
    </source>
</reference>
<keyword evidence="3" id="KW-1185">Reference proteome</keyword>
<dbReference type="AlphaFoldDB" id="A0A8X7V273"/>
<dbReference type="Proteomes" id="UP000886595">
    <property type="component" value="Unassembled WGS sequence"/>
</dbReference>
<comment type="caution">
    <text evidence="2">The sequence shown here is derived from an EMBL/GenBank/DDBJ whole genome shotgun (WGS) entry which is preliminary data.</text>
</comment>
<gene>
    <name evidence="2" type="ORF">Bca52824_043630</name>
</gene>
<sequence>MKTAFLYRFLSSTKENSEISLVVALGEEANRDMIEAGPFSLSDKTPTIVHEGKTSDMDSNPYRHNPNFVDLLNSQQDIAFGSYEDSVELSSSQVPFLPTQGKANSDFVGNTTPDPKKKRKVDEDGADCSSSQPTETMCPEGVKAAKARGKKTVVEENARKENAVKEFQSMVSLKPQDLVLKDRLSKNMLLDSLTSKKEPLEDEEQALKKKLISDLLSN</sequence>
<proteinExistence type="predicted"/>